<feature type="region of interest" description="Disordered" evidence="2">
    <location>
        <begin position="619"/>
        <end position="662"/>
    </location>
</feature>
<dbReference type="Pfam" id="PF06863">
    <property type="entry name" value="DUF1254"/>
    <property type="match status" value="1"/>
</dbReference>
<dbReference type="Proteomes" id="UP000288429">
    <property type="component" value="Unassembled WGS sequence"/>
</dbReference>
<comment type="caution">
    <text evidence="4">The sequence shown here is derived from an EMBL/GenBank/DDBJ whole genome shotgun (WGS) entry which is preliminary data.</text>
</comment>
<dbReference type="InterPro" id="IPR010679">
    <property type="entry name" value="DUF1254"/>
</dbReference>
<gene>
    <name evidence="4" type="ORF">CDV31_002086</name>
</gene>
<evidence type="ECO:0000256" key="1">
    <source>
        <dbReference type="ARBA" id="ARBA00023242"/>
    </source>
</evidence>
<keyword evidence="1" id="KW-0539">Nucleus</keyword>
<dbReference type="EMBL" id="NIZV01000015">
    <property type="protein sequence ID" value="RSM19165.1"/>
    <property type="molecule type" value="Genomic_DNA"/>
</dbReference>
<dbReference type="GO" id="GO:0006351">
    <property type="term" value="P:DNA-templated transcription"/>
    <property type="evidence" value="ECO:0007669"/>
    <property type="project" value="InterPro"/>
</dbReference>
<dbReference type="Pfam" id="PF06742">
    <property type="entry name" value="DUF1214"/>
    <property type="match status" value="1"/>
</dbReference>
<dbReference type="InterPro" id="IPR037050">
    <property type="entry name" value="DUF1254_sf"/>
</dbReference>
<dbReference type="CDD" id="cd12148">
    <property type="entry name" value="fungal_TF_MHR"/>
    <property type="match status" value="1"/>
</dbReference>
<dbReference type="Gene3D" id="2.60.40.1610">
    <property type="entry name" value="Domain of unknown function DUF1254"/>
    <property type="match status" value="1"/>
</dbReference>
<feature type="region of interest" description="Disordered" evidence="2">
    <location>
        <begin position="1"/>
        <end position="87"/>
    </location>
</feature>
<dbReference type="GO" id="GO:0003700">
    <property type="term" value="F:DNA-binding transcription factor activity"/>
    <property type="evidence" value="ECO:0007669"/>
    <property type="project" value="InterPro"/>
</dbReference>
<organism evidence="4 5">
    <name type="scientific">Fusarium ambrosium</name>
    <dbReference type="NCBI Taxonomy" id="131363"/>
    <lineage>
        <taxon>Eukaryota</taxon>
        <taxon>Fungi</taxon>
        <taxon>Dikarya</taxon>
        <taxon>Ascomycota</taxon>
        <taxon>Pezizomycotina</taxon>
        <taxon>Sordariomycetes</taxon>
        <taxon>Hypocreomycetidae</taxon>
        <taxon>Hypocreales</taxon>
        <taxon>Nectriaceae</taxon>
        <taxon>Fusarium</taxon>
        <taxon>Fusarium solani species complex</taxon>
    </lineage>
</organism>
<dbReference type="SMART" id="SM00906">
    <property type="entry name" value="Fungal_trans"/>
    <property type="match status" value="1"/>
</dbReference>
<feature type="domain" description="Xylanolytic transcriptional activator regulatory" evidence="3">
    <location>
        <begin position="268"/>
        <end position="341"/>
    </location>
</feature>
<sequence length="1109" mass="122367">MPPTKVEGPRSNRPNSAVYRARRAAQGQPEPDDRRSPIDGQARARRHSNVVVAQGTAASTSNSPPQSATGSPANHVEHEDTAVSPDRSASALRLVGKIFQKYHVATSRQAREIDAIPSLDSPEDGSASVQSELVPVADLIGISLPPREVVDALLDSYRDSVQWYIGVLHEPFLRERLLPIVETGLASPRQRPVLLLALIVLAIGARFISDEAREQRCPGFPLAEVASNMVAAAERWYLPSMDFITVDIVAYSYLLATYYLWNRQTRAAFITTGTTIRAAQFIGLNQETQWGNISAVEKEARRRVWWSVFIGAGFISMSWGTPPMLSEADCNVRQPVDIEEDAAEPCPGFGSLEKREDGEFRPVTIGSYNRYKAEMYKIAITIMRQIYFTKHRGGPEELCRLISGLHQRLLAWERSIPPELRLESHTSIGSEDNRDAYLRRVFAIQALTLRVSYDNVQIFLFRPLIHIGGVPRSHACTRESSPSLVARAGLDQNNAPSSFIEIAQQQAWTSATRTSLVAQRPDLLRLFEFGFPAIHVGVHAFSAGVMLGLLALLGPLSARGQESKRGIARIIQIPKTTKLRSHVWSQMTDVLTDLMHVIAVEETKALIADPAGLDCRGIPTKPDLFGEPPDHYSVTAGPSQRSRSSETEASTTEMDEGCSNESDVHGQLAAQFNNLQSSMAEPGSDQPNAPFSVNLLCDPDLTGWQYGYPWWPYAQLTFPIPNATTNHLYPNRDMAKPGSIGVVRPNADTLYTTLFFDLSTADLVLTVPKIPENRYWVFPFSNPYGDNLVNIGSMTNQTAGDYLIRYDPINYGVVETPNSPFIGVIYIPSAYGVSMLRVRALSSDADVAEARKIQAGFKLRERRRHSRAIAPPLDLGMFRDEEFSIEKHSMYEVALRLTAKLAPFNLPYIVGDRAWVTKTLRNAGINGGRFTIPEGTNLTTAAAAANNSVQALLNTPGILLNLGNGWTMRSPQAIGKYGSFYSMRYFLASRGYLALTSEQVLYPSYTADIVLKAGQSALVEFPSRPKILPGGFWSLTAYDAQGYLVENSMNRYSLGDGANLTYPDGQLLADGDMGAFQILLQGSNTAPPLNWTSNAWGRVCVDYLEVVWS</sequence>
<keyword evidence="5" id="KW-1185">Reference proteome</keyword>
<evidence type="ECO:0000313" key="5">
    <source>
        <dbReference type="Proteomes" id="UP000288429"/>
    </source>
</evidence>
<dbReference type="Gene3D" id="2.60.120.600">
    <property type="entry name" value="Domain of unknown function DUF1214, C-terminal domain"/>
    <property type="match status" value="1"/>
</dbReference>
<evidence type="ECO:0000256" key="2">
    <source>
        <dbReference type="SAM" id="MobiDB-lite"/>
    </source>
</evidence>
<dbReference type="InterPro" id="IPR010621">
    <property type="entry name" value="DUF1214"/>
</dbReference>
<feature type="compositionally biased region" description="Polar residues" evidence="2">
    <location>
        <begin position="56"/>
        <end position="72"/>
    </location>
</feature>
<reference evidence="4 5" key="1">
    <citation type="submission" date="2017-06" db="EMBL/GenBank/DDBJ databases">
        <title>Cmopartive genomic analysis of Ambrosia Fusariam Clade fungi.</title>
        <authorList>
            <person name="Stajich J.E."/>
            <person name="Carrillo J."/>
            <person name="Kijimoto T."/>
            <person name="Eskalen A."/>
            <person name="O'Donnell K."/>
            <person name="Kasson M."/>
        </authorList>
    </citation>
    <scope>NUCLEOTIDE SEQUENCE [LARGE SCALE GENOMIC DNA]</scope>
    <source>
        <strain evidence="4 5">NRRL 20438</strain>
    </source>
</reference>
<name>A0A428UXX7_9HYPO</name>
<evidence type="ECO:0000313" key="4">
    <source>
        <dbReference type="EMBL" id="RSM19165.1"/>
    </source>
</evidence>
<dbReference type="InterPro" id="IPR050987">
    <property type="entry name" value="AtrR-like"/>
</dbReference>
<protein>
    <recommendedName>
        <fullName evidence="3">Xylanolytic transcriptional activator regulatory domain-containing protein</fullName>
    </recommendedName>
</protein>
<dbReference type="SUPFAM" id="SSF160935">
    <property type="entry name" value="VPA0735-like"/>
    <property type="match status" value="1"/>
</dbReference>
<dbReference type="AlphaFoldDB" id="A0A428UXX7"/>
<evidence type="ECO:0000259" key="3">
    <source>
        <dbReference type="SMART" id="SM00906"/>
    </source>
</evidence>
<accession>A0A428UXX7</accession>
<dbReference type="PANTHER" id="PTHR46910:SF17">
    <property type="entry name" value="SCFA-RELATED"/>
    <property type="match status" value="1"/>
</dbReference>
<dbReference type="PANTHER" id="PTHR46910">
    <property type="entry name" value="TRANSCRIPTION FACTOR PDR1"/>
    <property type="match status" value="1"/>
</dbReference>
<dbReference type="GO" id="GO:0008270">
    <property type="term" value="F:zinc ion binding"/>
    <property type="evidence" value="ECO:0007669"/>
    <property type="project" value="InterPro"/>
</dbReference>
<dbReference type="Pfam" id="PF04082">
    <property type="entry name" value="Fungal_trans"/>
    <property type="match status" value="1"/>
</dbReference>
<proteinExistence type="predicted"/>
<dbReference type="InterPro" id="IPR037049">
    <property type="entry name" value="DUF1214_C_sf"/>
</dbReference>
<dbReference type="GO" id="GO:0003677">
    <property type="term" value="F:DNA binding"/>
    <property type="evidence" value="ECO:0007669"/>
    <property type="project" value="InterPro"/>
</dbReference>
<dbReference type="InterPro" id="IPR007219">
    <property type="entry name" value="XnlR_reg_dom"/>
</dbReference>